<evidence type="ECO:0000313" key="3">
    <source>
        <dbReference type="Proteomes" id="UP000053411"/>
    </source>
</evidence>
<dbReference type="Proteomes" id="UP000053411">
    <property type="component" value="Unassembled WGS sequence"/>
</dbReference>
<protein>
    <submittedName>
        <fullName evidence="2">Uncharacterized protein</fullName>
    </submittedName>
</protein>
<reference evidence="2 3" key="1">
    <citation type="submission" date="2015-01" db="EMBL/GenBank/DDBJ databases">
        <title>The Genome Sequence of Fonsecaea multimorphosa CBS 102226.</title>
        <authorList>
            <consortium name="The Broad Institute Genomics Platform"/>
            <person name="Cuomo C."/>
            <person name="de Hoog S."/>
            <person name="Gorbushina A."/>
            <person name="Stielow B."/>
            <person name="Teixiera M."/>
            <person name="Abouelleil A."/>
            <person name="Chapman S.B."/>
            <person name="Priest M."/>
            <person name="Young S.K."/>
            <person name="Wortman J."/>
            <person name="Nusbaum C."/>
            <person name="Birren B."/>
        </authorList>
    </citation>
    <scope>NUCLEOTIDE SEQUENCE [LARGE SCALE GENOMIC DNA]</scope>
    <source>
        <strain evidence="2 3">CBS 102226</strain>
    </source>
</reference>
<organism evidence="2 3">
    <name type="scientific">Fonsecaea multimorphosa CBS 102226</name>
    <dbReference type="NCBI Taxonomy" id="1442371"/>
    <lineage>
        <taxon>Eukaryota</taxon>
        <taxon>Fungi</taxon>
        <taxon>Dikarya</taxon>
        <taxon>Ascomycota</taxon>
        <taxon>Pezizomycotina</taxon>
        <taxon>Eurotiomycetes</taxon>
        <taxon>Chaetothyriomycetidae</taxon>
        <taxon>Chaetothyriales</taxon>
        <taxon>Herpotrichiellaceae</taxon>
        <taxon>Fonsecaea</taxon>
    </lineage>
</organism>
<feature type="compositionally biased region" description="Polar residues" evidence="1">
    <location>
        <begin position="1"/>
        <end position="18"/>
    </location>
</feature>
<keyword evidence="3" id="KW-1185">Reference proteome</keyword>
<name>A0A0D2ID27_9EURO</name>
<accession>A0A0D2ID27</accession>
<feature type="region of interest" description="Disordered" evidence="1">
    <location>
        <begin position="1"/>
        <end position="21"/>
    </location>
</feature>
<evidence type="ECO:0000256" key="1">
    <source>
        <dbReference type="SAM" id="MobiDB-lite"/>
    </source>
</evidence>
<evidence type="ECO:0000313" key="2">
    <source>
        <dbReference type="EMBL" id="KIX95016.1"/>
    </source>
</evidence>
<proteinExistence type="predicted"/>
<dbReference type="EMBL" id="KN848084">
    <property type="protein sequence ID" value="KIX95016.1"/>
    <property type="molecule type" value="Genomic_DNA"/>
</dbReference>
<sequence length="115" mass="13011">MALPITTISQTGSRGQTNQDKETAAEVLLRDMENRDNKDDVLPLLYLQSMEKRSSSKQDRVFEVCRPEKAAGIQGLPTYWGRLGQDDGEDMMLVSTHLEQRFVFDDQFAARACVV</sequence>
<dbReference type="VEuPathDB" id="FungiDB:Z520_09326"/>
<dbReference type="GeneID" id="27715072"/>
<dbReference type="RefSeq" id="XP_016629139.1">
    <property type="nucleotide sequence ID" value="XM_016779820.1"/>
</dbReference>
<dbReference type="AlphaFoldDB" id="A0A0D2ID27"/>
<gene>
    <name evidence="2" type="ORF">Z520_09326</name>
</gene>